<dbReference type="SUPFAM" id="SSF56801">
    <property type="entry name" value="Acetyl-CoA synthetase-like"/>
    <property type="match status" value="1"/>
</dbReference>
<gene>
    <name evidence="5" type="primary">acsA_2</name>
    <name evidence="5" type="ORF">C1Y40_00341</name>
</gene>
<dbReference type="Proteomes" id="UP000238296">
    <property type="component" value="Unassembled WGS sequence"/>
</dbReference>
<dbReference type="AlphaFoldDB" id="A0A2S8BS26"/>
<evidence type="ECO:0000256" key="1">
    <source>
        <dbReference type="ARBA" id="ARBA00006432"/>
    </source>
</evidence>
<comment type="caution">
    <text evidence="5">The sequence shown here is derived from an EMBL/GenBank/DDBJ whole genome shotgun (WGS) entry which is preliminary data.</text>
</comment>
<organism evidence="5 6">
    <name type="scientific">Mycobacterium talmoniae</name>
    <dbReference type="NCBI Taxonomy" id="1858794"/>
    <lineage>
        <taxon>Bacteria</taxon>
        <taxon>Bacillati</taxon>
        <taxon>Actinomycetota</taxon>
        <taxon>Actinomycetes</taxon>
        <taxon>Mycobacteriales</taxon>
        <taxon>Mycobacteriaceae</taxon>
        <taxon>Mycobacterium</taxon>
    </lineage>
</organism>
<comment type="similarity">
    <text evidence="1">Belongs to the ATP-dependent AMP-binding enzyme family.</text>
</comment>
<dbReference type="GO" id="GO:0006085">
    <property type="term" value="P:acetyl-CoA biosynthetic process"/>
    <property type="evidence" value="ECO:0007669"/>
    <property type="project" value="TreeGrafter"/>
</dbReference>
<dbReference type="GO" id="GO:0005829">
    <property type="term" value="C:cytosol"/>
    <property type="evidence" value="ECO:0007669"/>
    <property type="project" value="TreeGrafter"/>
</dbReference>
<evidence type="ECO:0000259" key="3">
    <source>
        <dbReference type="Pfam" id="PF00501"/>
    </source>
</evidence>
<dbReference type="PANTHER" id="PTHR24095:SF14">
    <property type="entry name" value="ACETYL-COENZYME A SYNTHETASE 1"/>
    <property type="match status" value="1"/>
</dbReference>
<dbReference type="GO" id="GO:0003987">
    <property type="term" value="F:acetate-CoA ligase activity"/>
    <property type="evidence" value="ECO:0007669"/>
    <property type="project" value="UniProtKB-EC"/>
</dbReference>
<dbReference type="InterPro" id="IPR032387">
    <property type="entry name" value="ACAS_N"/>
</dbReference>
<feature type="domain" description="Acetyl-coenzyme A synthetase N-terminal" evidence="4">
    <location>
        <begin position="27"/>
        <end position="79"/>
    </location>
</feature>
<dbReference type="Pfam" id="PF00501">
    <property type="entry name" value="AMP-binding"/>
    <property type="match status" value="1"/>
</dbReference>
<evidence type="ECO:0000256" key="2">
    <source>
        <dbReference type="ARBA" id="ARBA00022990"/>
    </source>
</evidence>
<dbReference type="EMBL" id="PPEA01000056">
    <property type="protein sequence ID" value="PQM49433.1"/>
    <property type="molecule type" value="Genomic_DNA"/>
</dbReference>
<dbReference type="PANTHER" id="PTHR24095">
    <property type="entry name" value="ACETYL-COENZYME A SYNTHETASE"/>
    <property type="match status" value="1"/>
</dbReference>
<keyword evidence="2" id="KW-0007">Acetylation</keyword>
<proteinExistence type="inferred from homology"/>
<evidence type="ECO:0000313" key="6">
    <source>
        <dbReference type="Proteomes" id="UP000238296"/>
    </source>
</evidence>
<dbReference type="InterPro" id="IPR042099">
    <property type="entry name" value="ANL_N_sf"/>
</dbReference>
<dbReference type="EC" id="6.2.1.1" evidence="5"/>
<sequence>MTETHPDAPSSYPPPAAFAAQTNAGPELYRAAEQDRLAFWADQARRLSWATPFTQVLDWSAAPFARWFADGTLNVAYNCVDRHVEAGHGDRVAIHWEGEPVGDARSLTYADLQAEVSRAANALTELGVVAGDRVAIYLPMIPETVIAMLACARLGVLHSVVFAGFSAAALRARIDDAQAKLVITADGQFRRGAAAPLKDAADEAVAGADTVQHVLVVRRTGGDVAGRPAATCGGTTWSARRRRGTPRRRSTPSIRCFCCTPRAPPASRRASCTLPAAT</sequence>
<protein>
    <submittedName>
        <fullName evidence="5">Acetyl-coenzyme A synthetase</fullName>
        <ecNumber evidence="5">6.2.1.1</ecNumber>
    </submittedName>
</protein>
<feature type="domain" description="AMP-dependent synthetase/ligase" evidence="3">
    <location>
        <begin position="86"/>
        <end position="222"/>
    </location>
</feature>
<dbReference type="Pfam" id="PF16177">
    <property type="entry name" value="ACAS_N"/>
    <property type="match status" value="1"/>
</dbReference>
<keyword evidence="5" id="KW-0436">Ligase</keyword>
<reference evidence="5 6" key="1">
    <citation type="journal article" date="2017" name="Int. J. Syst. Evol. Microbiol.">
        <title>Mycobacterium talmoniae sp. nov., a slowly growing mycobacterium isolated from human respiratory samples.</title>
        <authorList>
            <person name="Davidson R.M."/>
            <person name="DeGroote M.A."/>
            <person name="Marola J.L."/>
            <person name="Buss S."/>
            <person name="Jones V."/>
            <person name="McNeil M.R."/>
            <person name="Freifeld A.G."/>
            <person name="Elaine Epperson L."/>
            <person name="Hasan N.A."/>
            <person name="Jackson M."/>
            <person name="Iwen P.C."/>
            <person name="Salfinger M."/>
            <person name="Strong M."/>
        </authorList>
    </citation>
    <scope>NUCLEOTIDE SEQUENCE [LARGE SCALE GENOMIC DNA]</scope>
    <source>
        <strain evidence="5 6">ATCC BAA-2683</strain>
    </source>
</reference>
<dbReference type="Gene3D" id="3.40.50.12780">
    <property type="entry name" value="N-terminal domain of ligase-like"/>
    <property type="match status" value="1"/>
</dbReference>
<evidence type="ECO:0000259" key="4">
    <source>
        <dbReference type="Pfam" id="PF16177"/>
    </source>
</evidence>
<evidence type="ECO:0000313" key="5">
    <source>
        <dbReference type="EMBL" id="PQM49433.1"/>
    </source>
</evidence>
<name>A0A2S8BS26_9MYCO</name>
<dbReference type="InterPro" id="IPR000873">
    <property type="entry name" value="AMP-dep_synth/lig_dom"/>
</dbReference>
<accession>A0A2S8BS26</accession>